<name>A0AAD4NA14_9BILA</name>
<evidence type="ECO:0000313" key="2">
    <source>
        <dbReference type="EMBL" id="KAI1716482.1"/>
    </source>
</evidence>
<accession>A0AAD4NA14</accession>
<feature type="compositionally biased region" description="Basic and acidic residues" evidence="1">
    <location>
        <begin position="1"/>
        <end position="22"/>
    </location>
</feature>
<organism evidence="2 3">
    <name type="scientific">Ditylenchus destructor</name>
    <dbReference type="NCBI Taxonomy" id="166010"/>
    <lineage>
        <taxon>Eukaryota</taxon>
        <taxon>Metazoa</taxon>
        <taxon>Ecdysozoa</taxon>
        <taxon>Nematoda</taxon>
        <taxon>Chromadorea</taxon>
        <taxon>Rhabditida</taxon>
        <taxon>Tylenchina</taxon>
        <taxon>Tylenchomorpha</taxon>
        <taxon>Sphaerularioidea</taxon>
        <taxon>Anguinidae</taxon>
        <taxon>Anguininae</taxon>
        <taxon>Ditylenchus</taxon>
    </lineage>
</organism>
<evidence type="ECO:0000313" key="3">
    <source>
        <dbReference type="Proteomes" id="UP001201812"/>
    </source>
</evidence>
<sequence length="466" mass="53375">MNGCIDERIASESSNTEKKRTSSDSAKPVRLPYDVLVKISEKLMLSPDNEFRLDLRDFSTLNYMFVDRMCEHSFLFQLRQMTKLYLSRGGLELRSPIPVSRSMLLFSSEKLFDGPFNINEWFFVFLLKKDILRLKHLEAFFMLDGGANLGSFGFQIHKKKERASKGMPLAESLVKLFFFHDKPEELKKVPFKDLTHCMLSFDSVKITDTIFAFDQLDHILNLNPVYLHFECSASLSDWFINLDLLSRINANRTKHISFVYAVDIMNIDIDMRNFPHNQLTQYMHFITTCCPNLARIYVRFSLTGEFSDSDFDTVSQWLCEAIDTLSKKTLLEISFNSEINIAFHAFFPESTLMRAINNNHVLTRLGESYMTFGENELAVDEDLSSVSGAESNHTATTISRIINVDRLHCKRISYSLVGVQPNDNEDDIDWAGFPGGAPQIQPMPVNAIPLGEWNGFGSTDEEDDND</sequence>
<keyword evidence="3" id="KW-1185">Reference proteome</keyword>
<feature type="region of interest" description="Disordered" evidence="1">
    <location>
        <begin position="1"/>
        <end position="25"/>
    </location>
</feature>
<dbReference type="EMBL" id="JAKKPZ010000010">
    <property type="protein sequence ID" value="KAI1716482.1"/>
    <property type="molecule type" value="Genomic_DNA"/>
</dbReference>
<comment type="caution">
    <text evidence="2">The sequence shown here is derived from an EMBL/GenBank/DDBJ whole genome shotgun (WGS) entry which is preliminary data.</text>
</comment>
<dbReference type="AlphaFoldDB" id="A0AAD4NA14"/>
<gene>
    <name evidence="2" type="ORF">DdX_07538</name>
</gene>
<reference evidence="2" key="1">
    <citation type="submission" date="2022-01" db="EMBL/GenBank/DDBJ databases">
        <title>Genome Sequence Resource for Two Populations of Ditylenchus destructor, the Migratory Endoparasitic Phytonematode.</title>
        <authorList>
            <person name="Zhang H."/>
            <person name="Lin R."/>
            <person name="Xie B."/>
        </authorList>
    </citation>
    <scope>NUCLEOTIDE SEQUENCE</scope>
    <source>
        <strain evidence="2">BazhouSP</strain>
    </source>
</reference>
<protein>
    <submittedName>
        <fullName evidence="2">Uncharacterized protein</fullName>
    </submittedName>
</protein>
<dbReference type="Proteomes" id="UP001201812">
    <property type="component" value="Unassembled WGS sequence"/>
</dbReference>
<proteinExistence type="predicted"/>
<evidence type="ECO:0000256" key="1">
    <source>
        <dbReference type="SAM" id="MobiDB-lite"/>
    </source>
</evidence>